<protein>
    <recommendedName>
        <fullName evidence="3">Alginate lyase domain-containing protein</fullName>
    </recommendedName>
</protein>
<dbReference type="Proteomes" id="UP000528945">
    <property type="component" value="Unassembled WGS sequence"/>
</dbReference>
<dbReference type="InterPro" id="IPR008397">
    <property type="entry name" value="Alginate_lyase_dom"/>
</dbReference>
<dbReference type="InterPro" id="IPR008929">
    <property type="entry name" value="Chondroitin_lyas"/>
</dbReference>
<accession>A0AAW3TNX3</accession>
<name>A0AAW3TNX3_9SPHN</name>
<evidence type="ECO:0000256" key="2">
    <source>
        <dbReference type="ARBA" id="ARBA00023239"/>
    </source>
</evidence>
<reference evidence="4 5" key="1">
    <citation type="submission" date="2020-08" db="EMBL/GenBank/DDBJ databases">
        <title>Genomic Encyclopedia of Type Strains, Phase IV (KMG-IV): sequencing the most valuable type-strain genomes for metagenomic binning, comparative biology and taxonomic classification.</title>
        <authorList>
            <person name="Goeker M."/>
        </authorList>
    </citation>
    <scope>NUCLEOTIDE SEQUENCE [LARGE SCALE GENOMIC DNA]</scope>
    <source>
        <strain evidence="4 5">DSM 15581</strain>
    </source>
</reference>
<evidence type="ECO:0000313" key="5">
    <source>
        <dbReference type="Proteomes" id="UP000528945"/>
    </source>
</evidence>
<dbReference type="Gene3D" id="1.50.10.100">
    <property type="entry name" value="Chondroitin AC/alginate lyase"/>
    <property type="match status" value="1"/>
</dbReference>
<keyword evidence="2" id="KW-0456">Lyase</keyword>
<dbReference type="GO" id="GO:0016829">
    <property type="term" value="F:lyase activity"/>
    <property type="evidence" value="ECO:0007669"/>
    <property type="project" value="UniProtKB-KW"/>
</dbReference>
<dbReference type="SUPFAM" id="SSF48230">
    <property type="entry name" value="Chondroitin AC/alginate lyase"/>
    <property type="match status" value="1"/>
</dbReference>
<evidence type="ECO:0000313" key="4">
    <source>
        <dbReference type="EMBL" id="MBB3874292.1"/>
    </source>
</evidence>
<keyword evidence="1" id="KW-0732">Signal</keyword>
<sequence length="392" mass="43608">MIDRRAMIAGAGSLAWGLPALAAGAFRGGGAAVLSPADRRRVLADATQWLGRRPRTITAVRAPRSPGGPHDYYSEADYWWPDPQHPGGAYVRRDGLSNPDKFDAHRDAMIALSLAVPALTAAWHVTGDPRYARHAERFLDAWFVDPATAMTPDLRYAQAIIGVNTGRGIGVIDTVHLVEVSRAVQVLEDGGYRLRHGPAIRQWFAAYLRWMTTSPNGIDERDQRNNHGTCWALQAAAFARLTGDDATVAACAARFRKRLIPQQIAPDGSQPLELARTKPFGYALFNLDALTALAHIASTPGDDLWQFTTPDGRSLAKALAFLYHYMRDRSRWPFRHDVEYFEQWPVRSVGLLFGGQALHKAAYLDLWRRLPPIPSVREVIRNVPLRQPVLWA</sequence>
<dbReference type="RefSeq" id="WP_147034810.1">
    <property type="nucleotide sequence ID" value="NZ_JACIDB010000001.1"/>
</dbReference>
<keyword evidence="5" id="KW-1185">Reference proteome</keyword>
<evidence type="ECO:0000256" key="1">
    <source>
        <dbReference type="ARBA" id="ARBA00022729"/>
    </source>
</evidence>
<dbReference type="EMBL" id="JACIDB010000001">
    <property type="protein sequence ID" value="MBB3874292.1"/>
    <property type="molecule type" value="Genomic_DNA"/>
</dbReference>
<dbReference type="Pfam" id="PF05426">
    <property type="entry name" value="Alginate_lyase"/>
    <property type="match status" value="1"/>
</dbReference>
<evidence type="ECO:0000259" key="3">
    <source>
        <dbReference type="Pfam" id="PF05426"/>
    </source>
</evidence>
<organism evidence="4 5">
    <name type="scientific">Sphingomonas aquatilis</name>
    <dbReference type="NCBI Taxonomy" id="93063"/>
    <lineage>
        <taxon>Bacteria</taxon>
        <taxon>Pseudomonadati</taxon>
        <taxon>Pseudomonadota</taxon>
        <taxon>Alphaproteobacteria</taxon>
        <taxon>Sphingomonadales</taxon>
        <taxon>Sphingomonadaceae</taxon>
        <taxon>Sphingomonas</taxon>
    </lineage>
</organism>
<feature type="domain" description="Alginate lyase" evidence="3">
    <location>
        <begin position="58"/>
        <end position="332"/>
    </location>
</feature>
<proteinExistence type="predicted"/>
<dbReference type="AlphaFoldDB" id="A0AAW3TNX3"/>
<dbReference type="GO" id="GO:0042597">
    <property type="term" value="C:periplasmic space"/>
    <property type="evidence" value="ECO:0007669"/>
    <property type="project" value="InterPro"/>
</dbReference>
<gene>
    <name evidence="4" type="ORF">GGR47_000508</name>
</gene>
<comment type="caution">
    <text evidence="4">The sequence shown here is derived from an EMBL/GenBank/DDBJ whole genome shotgun (WGS) entry which is preliminary data.</text>
</comment>